<organism evidence="2 3">
    <name type="scientific">Dysosmobacter welbionis</name>
    <dbReference type="NCBI Taxonomy" id="2093857"/>
    <lineage>
        <taxon>Bacteria</taxon>
        <taxon>Bacillati</taxon>
        <taxon>Bacillota</taxon>
        <taxon>Clostridia</taxon>
        <taxon>Eubacteriales</taxon>
        <taxon>Oscillospiraceae</taxon>
        <taxon>Dysosmobacter</taxon>
    </lineage>
</organism>
<keyword evidence="1" id="KW-0812">Transmembrane</keyword>
<evidence type="ECO:0000313" key="3">
    <source>
        <dbReference type="Proteomes" id="UP000298642"/>
    </source>
</evidence>
<sequence>MRGTTERRDCRQAAVSAAGTAVWLLAAAAVLLWVRQAFFPSGAASVLLAVLAAVQAAGLIPLGLALRDRLKEIKGGELYEARQY</sequence>
<name>A0A4D7AHE9_9FIRM</name>
<feature type="transmembrane region" description="Helical" evidence="1">
    <location>
        <begin position="46"/>
        <end position="66"/>
    </location>
</feature>
<protein>
    <submittedName>
        <fullName evidence="2">Uncharacterized protein</fullName>
    </submittedName>
</protein>
<keyword evidence="1" id="KW-0472">Membrane</keyword>
<keyword evidence="3" id="KW-1185">Reference proteome</keyword>
<accession>A0A4D7AHE9</accession>
<evidence type="ECO:0000313" key="2">
    <source>
        <dbReference type="EMBL" id="QCI59024.1"/>
    </source>
</evidence>
<proteinExistence type="predicted"/>
<dbReference type="AlphaFoldDB" id="A0A4D7AHE9"/>
<dbReference type="EMBL" id="CP034413">
    <property type="protein sequence ID" value="QCI59024.1"/>
    <property type="molecule type" value="Genomic_DNA"/>
</dbReference>
<dbReference type="KEGG" id="obj:EIO64_07140"/>
<dbReference type="RefSeq" id="WP_025545082.1">
    <property type="nucleotide sequence ID" value="NZ_CAUWCU010000002.1"/>
</dbReference>
<feature type="transmembrane region" description="Helical" evidence="1">
    <location>
        <begin position="12"/>
        <end position="34"/>
    </location>
</feature>
<gene>
    <name evidence="2" type="ORF">EIO64_07140</name>
</gene>
<dbReference type="GeneID" id="89523431"/>
<keyword evidence="1" id="KW-1133">Transmembrane helix</keyword>
<evidence type="ECO:0000256" key="1">
    <source>
        <dbReference type="SAM" id="Phobius"/>
    </source>
</evidence>
<dbReference type="Proteomes" id="UP000298642">
    <property type="component" value="Chromosome"/>
</dbReference>
<reference evidence="3" key="1">
    <citation type="submission" date="2018-12" db="EMBL/GenBank/DDBJ databases">
        <title>Dusodibacter welbiota gen. nov., sp. nov., isolated from human faeces and emended description of the Oscillibacter genus.</title>
        <authorList>
            <person name="Le Roy T."/>
            <person name="Van der Smissen P."/>
            <person name="Delzenne N."/>
            <person name="Muccioli G."/>
            <person name="Collet J.F."/>
            <person name="Cani P.D."/>
        </authorList>
    </citation>
    <scope>NUCLEOTIDE SEQUENCE [LARGE SCALE GENOMIC DNA]</scope>
    <source>
        <strain evidence="3">J115</strain>
    </source>
</reference>